<keyword evidence="1" id="KW-1133">Transmembrane helix</keyword>
<feature type="transmembrane region" description="Helical" evidence="1">
    <location>
        <begin position="20"/>
        <end position="42"/>
    </location>
</feature>
<dbReference type="RefSeq" id="WP_009532763.1">
    <property type="nucleotide sequence ID" value="NZ_JH590862.1"/>
</dbReference>
<protein>
    <recommendedName>
        <fullName evidence="4">GtrA-like protein domain-containing protein</fullName>
    </recommendedName>
</protein>
<keyword evidence="3" id="KW-1185">Reference proteome</keyword>
<evidence type="ECO:0000313" key="2">
    <source>
        <dbReference type="EMBL" id="EHO17331.1"/>
    </source>
</evidence>
<evidence type="ECO:0000256" key="1">
    <source>
        <dbReference type="SAM" id="Phobius"/>
    </source>
</evidence>
<dbReference type="Proteomes" id="UP000018466">
    <property type="component" value="Unassembled WGS sequence"/>
</dbReference>
<gene>
    <name evidence="2" type="ORF">HMPREF9623_00930</name>
</gene>
<feature type="transmembrane region" description="Helical" evidence="1">
    <location>
        <begin position="127"/>
        <end position="146"/>
    </location>
</feature>
<accession>A0AA36Y5P0</accession>
<sequence length="161" mass="18210">MQRFFRRHPALREFVLFNLLSNCSTLVNFLMTYLGTHVLFRGLRTVPFSFLVFRYQNVTEDLGLAGFLSFLLATALAQTVNFFVQRQLVFHSSAAAGQAALRFALLAVLLVLLSAVLPAYTLPRFGIMASAVLNIVMQVAISFPAMKFWIMPRRSQETVDR</sequence>
<reference evidence="2 3" key="1">
    <citation type="submission" date="2011-10" db="EMBL/GenBank/DDBJ databases">
        <title>The Genome Sequence of Lachnospiraceae bacterium ACC2.</title>
        <authorList>
            <consortium name="The Broad Institute Genome Sequencing Platform"/>
            <person name="Earl A."/>
            <person name="Ward D."/>
            <person name="Feldgarden M."/>
            <person name="Gevers D."/>
            <person name="Sizova M."/>
            <person name="Hazen A."/>
            <person name="Epstein S."/>
            <person name="Young S.K."/>
            <person name="Zeng Q."/>
            <person name="Gargeya S."/>
            <person name="Fitzgerald M."/>
            <person name="Haas B."/>
            <person name="Abouelleil A."/>
            <person name="Alvarado L."/>
            <person name="Arachchi H.M."/>
            <person name="Berlin A."/>
            <person name="Brown A."/>
            <person name="Chapman S.B."/>
            <person name="Chen Z."/>
            <person name="Dunbar C."/>
            <person name="Freedman E."/>
            <person name="Gearin G."/>
            <person name="Goldberg J."/>
            <person name="Griggs A."/>
            <person name="Gujja S."/>
            <person name="Heiman D."/>
            <person name="Howarth C."/>
            <person name="Larson L."/>
            <person name="Lui A."/>
            <person name="MacDonald P.J.P."/>
            <person name="Montmayeur A."/>
            <person name="Murphy C."/>
            <person name="Neiman D."/>
            <person name="Pearson M."/>
            <person name="Priest M."/>
            <person name="Roberts A."/>
            <person name="Saif S."/>
            <person name="Shea T."/>
            <person name="Shenoy N."/>
            <person name="Sisk P."/>
            <person name="Stolte C."/>
            <person name="Sykes S."/>
            <person name="Wortman J."/>
            <person name="Nusbaum C."/>
            <person name="Birren B."/>
        </authorList>
    </citation>
    <scope>NUCLEOTIDE SEQUENCE [LARGE SCALE GENOMIC DNA]</scope>
    <source>
        <strain evidence="2 3">ACC2</strain>
    </source>
</reference>
<dbReference type="GeneID" id="86940695"/>
<comment type="caution">
    <text evidence="2">The sequence shown here is derived from an EMBL/GenBank/DDBJ whole genome shotgun (WGS) entry which is preliminary data.</text>
</comment>
<keyword evidence="1" id="KW-0812">Transmembrane</keyword>
<organism evidence="2 3">
    <name type="scientific">Stomatobaculum longum</name>
    <dbReference type="NCBI Taxonomy" id="796942"/>
    <lineage>
        <taxon>Bacteria</taxon>
        <taxon>Bacillati</taxon>
        <taxon>Bacillota</taxon>
        <taxon>Clostridia</taxon>
        <taxon>Lachnospirales</taxon>
        <taxon>Lachnospiraceae</taxon>
        <taxon>Stomatobaculum</taxon>
    </lineage>
</organism>
<feature type="transmembrane region" description="Helical" evidence="1">
    <location>
        <begin position="103"/>
        <end position="121"/>
    </location>
</feature>
<feature type="transmembrane region" description="Helical" evidence="1">
    <location>
        <begin position="62"/>
        <end position="83"/>
    </location>
</feature>
<keyword evidence="1" id="KW-0472">Membrane</keyword>
<dbReference type="EMBL" id="AGEL01000006">
    <property type="protein sequence ID" value="EHO17331.1"/>
    <property type="molecule type" value="Genomic_DNA"/>
</dbReference>
<name>A0AA36Y5P0_9FIRM</name>
<dbReference type="AlphaFoldDB" id="A0AA36Y5P0"/>
<evidence type="ECO:0008006" key="4">
    <source>
        <dbReference type="Google" id="ProtNLM"/>
    </source>
</evidence>
<evidence type="ECO:0000313" key="3">
    <source>
        <dbReference type="Proteomes" id="UP000018466"/>
    </source>
</evidence>
<proteinExistence type="predicted"/>